<evidence type="ECO:0000313" key="2">
    <source>
        <dbReference type="Proteomes" id="UP000305539"/>
    </source>
</evidence>
<organism evidence="1 2">
    <name type="scientific">Trinickia terrae</name>
    <dbReference type="NCBI Taxonomy" id="2571161"/>
    <lineage>
        <taxon>Bacteria</taxon>
        <taxon>Pseudomonadati</taxon>
        <taxon>Pseudomonadota</taxon>
        <taxon>Betaproteobacteria</taxon>
        <taxon>Burkholderiales</taxon>
        <taxon>Burkholderiaceae</taxon>
        <taxon>Trinickia</taxon>
    </lineage>
</organism>
<sequence length="157" mass="17395">MDKIVGKKLFYQKVSSSLEVVMDDCIIDGQTTEWGDDMTNVVPEEHDELGELTVDIDAALDHTVEYIAAGSQANDDYLRWCENTGQREGPLPFGEEVARMIRAKGHLDQAQRLLSPLHGAPSKQDIAAARSLCDEVQPTIDELSELPEFVEPDPEAL</sequence>
<gene>
    <name evidence="1" type="ORF">FAZ69_04395</name>
</gene>
<reference evidence="1 2" key="1">
    <citation type="submission" date="2019-04" db="EMBL/GenBank/DDBJ databases">
        <title>Trinickia sp. 7GSK02, isolated from subtropical forest soil.</title>
        <authorList>
            <person name="Gao Z.-H."/>
            <person name="Qiu L.-H."/>
        </authorList>
    </citation>
    <scope>NUCLEOTIDE SEQUENCE [LARGE SCALE GENOMIC DNA]</scope>
    <source>
        <strain evidence="1 2">7GSK02</strain>
    </source>
</reference>
<comment type="caution">
    <text evidence="1">The sequence shown here is derived from an EMBL/GenBank/DDBJ whole genome shotgun (WGS) entry which is preliminary data.</text>
</comment>
<dbReference type="Proteomes" id="UP000305539">
    <property type="component" value="Unassembled WGS sequence"/>
</dbReference>
<protein>
    <submittedName>
        <fullName evidence="1">Uncharacterized protein</fullName>
    </submittedName>
</protein>
<proteinExistence type="predicted"/>
<evidence type="ECO:0000313" key="1">
    <source>
        <dbReference type="EMBL" id="TKC91689.1"/>
    </source>
</evidence>
<accession>A0A4U1IDI3</accession>
<dbReference type="AlphaFoldDB" id="A0A4U1IDI3"/>
<dbReference type="RefSeq" id="WP_136892725.1">
    <property type="nucleotide sequence ID" value="NZ_SWJE01000002.1"/>
</dbReference>
<name>A0A4U1IDI3_9BURK</name>
<keyword evidence="2" id="KW-1185">Reference proteome</keyword>
<dbReference type="EMBL" id="SWJE01000002">
    <property type="protein sequence ID" value="TKC91689.1"/>
    <property type="molecule type" value="Genomic_DNA"/>
</dbReference>